<evidence type="ECO:0000313" key="1">
    <source>
        <dbReference type="EMBL" id="ANH58177.1"/>
    </source>
</evidence>
<dbReference type="SUPFAM" id="SSF47473">
    <property type="entry name" value="EF-hand"/>
    <property type="match status" value="1"/>
</dbReference>
<dbReference type="InterPro" id="IPR011992">
    <property type="entry name" value="EF-hand-dom_pair"/>
</dbReference>
<proteinExistence type="evidence at transcript level"/>
<sequence>MASEFLKNKWKLWFRTLDVKGTGKFSKDDEHMAEERYTGLIQTDPAHKAKVIKELQELTDEYYFGGKQDSITQQEFVDMQNEYYKAGKDSFIERMKNCFKKEIGIFDINGDGMMTRDSFVKASMGTGQDNTDLLNKFFQSLNPNADDKVPCKVLIDAWVFFTTNEDESVKDVIKESLEERL</sequence>
<accession>A0A173GPG7</accession>
<name>A0A173GPG7_RUDPH</name>
<protein>
    <submittedName>
        <fullName evidence="1">Sarcoplasmic calcium binding protein</fullName>
    </submittedName>
</protein>
<dbReference type="EMBL" id="KU361822">
    <property type="protein sequence ID" value="ANH58177.1"/>
    <property type="molecule type" value="mRNA"/>
</dbReference>
<reference evidence="1" key="1">
    <citation type="submission" date="2015-12" db="EMBL/GenBank/DDBJ databases">
        <authorList>
            <person name="Shamseldin A."/>
            <person name="Moawad H."/>
            <person name="Abd El-Rahim W.M."/>
            <person name="Sadowsky M.J."/>
        </authorList>
    </citation>
    <scope>NUCLEOTIDE SEQUENCE</scope>
</reference>
<dbReference type="Gene3D" id="1.10.238.10">
    <property type="entry name" value="EF-hand"/>
    <property type="match status" value="1"/>
</dbReference>
<dbReference type="AlphaFoldDB" id="A0A173GPG7"/>
<organism evidence="1">
    <name type="scientific">Ruditapes philippinarum</name>
    <name type="common">Japanese carpet shell</name>
    <name type="synonym">Venerupis philippinarum</name>
    <dbReference type="NCBI Taxonomy" id="129788"/>
    <lineage>
        <taxon>Eukaryota</taxon>
        <taxon>Metazoa</taxon>
        <taxon>Spiralia</taxon>
        <taxon>Lophotrochozoa</taxon>
        <taxon>Mollusca</taxon>
        <taxon>Bivalvia</taxon>
        <taxon>Autobranchia</taxon>
        <taxon>Heteroconchia</taxon>
        <taxon>Euheterodonta</taxon>
        <taxon>Imparidentia</taxon>
        <taxon>Neoheterodontei</taxon>
        <taxon>Venerida</taxon>
        <taxon>Veneroidea</taxon>
        <taxon>Veneridae</taxon>
        <taxon>Ruditapes</taxon>
    </lineage>
</organism>